<dbReference type="InParanoid" id="A0A2P5F3C5"/>
<dbReference type="Proteomes" id="UP000237000">
    <property type="component" value="Unassembled WGS sequence"/>
</dbReference>
<dbReference type="AlphaFoldDB" id="A0A2P5F3C5"/>
<evidence type="ECO:0000313" key="3">
    <source>
        <dbReference type="EMBL" id="PON92296.1"/>
    </source>
</evidence>
<evidence type="ECO:0000259" key="2">
    <source>
        <dbReference type="Pfam" id="PF14392"/>
    </source>
</evidence>
<organism evidence="3 4">
    <name type="scientific">Trema orientale</name>
    <name type="common">Charcoal tree</name>
    <name type="synonym">Celtis orientalis</name>
    <dbReference type="NCBI Taxonomy" id="63057"/>
    <lineage>
        <taxon>Eukaryota</taxon>
        <taxon>Viridiplantae</taxon>
        <taxon>Streptophyta</taxon>
        <taxon>Embryophyta</taxon>
        <taxon>Tracheophyta</taxon>
        <taxon>Spermatophyta</taxon>
        <taxon>Magnoliopsida</taxon>
        <taxon>eudicotyledons</taxon>
        <taxon>Gunneridae</taxon>
        <taxon>Pentapetalae</taxon>
        <taxon>rosids</taxon>
        <taxon>fabids</taxon>
        <taxon>Rosales</taxon>
        <taxon>Cannabaceae</taxon>
        <taxon>Trema</taxon>
    </lineage>
</organism>
<accession>A0A2P5F3C5</accession>
<proteinExistence type="predicted"/>
<evidence type="ECO:0000313" key="4">
    <source>
        <dbReference type="Proteomes" id="UP000237000"/>
    </source>
</evidence>
<dbReference type="Pfam" id="PF14392">
    <property type="entry name" value="zf-CCHC_4"/>
    <property type="match status" value="1"/>
</dbReference>
<feature type="region of interest" description="Disordered" evidence="1">
    <location>
        <begin position="209"/>
        <end position="236"/>
    </location>
</feature>
<keyword evidence="4" id="KW-1185">Reference proteome</keyword>
<reference evidence="4" key="1">
    <citation type="submission" date="2016-06" db="EMBL/GenBank/DDBJ databases">
        <title>Parallel loss of symbiosis genes in relatives of nitrogen-fixing non-legume Parasponia.</title>
        <authorList>
            <person name="Van Velzen R."/>
            <person name="Holmer R."/>
            <person name="Bu F."/>
            <person name="Rutten L."/>
            <person name="Van Zeijl A."/>
            <person name="Liu W."/>
            <person name="Santuari L."/>
            <person name="Cao Q."/>
            <person name="Sharma T."/>
            <person name="Shen D."/>
            <person name="Roswanjaya Y."/>
            <person name="Wardhani T."/>
            <person name="Kalhor M.S."/>
            <person name="Jansen J."/>
            <person name="Van den Hoogen J."/>
            <person name="Gungor B."/>
            <person name="Hartog M."/>
            <person name="Hontelez J."/>
            <person name="Verver J."/>
            <person name="Yang W.-C."/>
            <person name="Schijlen E."/>
            <person name="Repin R."/>
            <person name="Schilthuizen M."/>
            <person name="Schranz E."/>
            <person name="Heidstra R."/>
            <person name="Miyata K."/>
            <person name="Fedorova E."/>
            <person name="Kohlen W."/>
            <person name="Bisseling T."/>
            <person name="Smit S."/>
            <person name="Geurts R."/>
        </authorList>
    </citation>
    <scope>NUCLEOTIDE SEQUENCE [LARGE SCALE GENOMIC DNA]</scope>
    <source>
        <strain evidence="4">cv. RG33-2</strain>
    </source>
</reference>
<sequence>MDINLPLRRDANVRVGSNGNVVWIDFWYEKMLDFCFAYGRLSHISRECLLEEPRHMIPDSKFPIRNWLKGLSFAKPFDHCGRWEGAHGFGRPSPLKADFDEPGPVQKDATLIQSKFITELLSPQITGVVVAVGESRPGKVVSNKVNLISNSNLNIAMVAKGNNKMGNSSDGLSEPIKGDEGPKNSGLSLFLGPNSGHVSFLSSSNNEAYLSHPTSNQDCKQGPNRPSGFIKSNDNTDGLGDIATNTAFVFDSEEYDDGGTKQRKQWKMLARNKGKQQNTARGYVKPVNASKRRATVGDEVELLLKHRKYYER</sequence>
<feature type="region of interest" description="Disordered" evidence="1">
    <location>
        <begin position="165"/>
        <end position="189"/>
    </location>
</feature>
<gene>
    <name evidence="3" type="ORF">TorRG33x02_119250</name>
</gene>
<name>A0A2P5F3C5_TREOI</name>
<dbReference type="EMBL" id="JXTC01000067">
    <property type="protein sequence ID" value="PON92296.1"/>
    <property type="molecule type" value="Genomic_DNA"/>
</dbReference>
<evidence type="ECO:0000256" key="1">
    <source>
        <dbReference type="SAM" id="MobiDB-lite"/>
    </source>
</evidence>
<comment type="caution">
    <text evidence="3">The sequence shown here is derived from an EMBL/GenBank/DDBJ whole genome shotgun (WGS) entry which is preliminary data.</text>
</comment>
<dbReference type="OrthoDB" id="10483518at2759"/>
<protein>
    <submittedName>
        <fullName evidence="3">Zinc knuckle CX2CX4HX4C</fullName>
    </submittedName>
</protein>
<feature type="compositionally biased region" description="Polar residues" evidence="1">
    <location>
        <begin position="209"/>
        <end position="219"/>
    </location>
</feature>
<feature type="domain" description="Zinc knuckle CX2CX4HX4C" evidence="2">
    <location>
        <begin position="1"/>
        <end position="49"/>
    </location>
</feature>
<dbReference type="InterPro" id="IPR025836">
    <property type="entry name" value="Zn_knuckle_CX2CX4HX4C"/>
</dbReference>